<dbReference type="InterPro" id="IPR029061">
    <property type="entry name" value="THDP-binding"/>
</dbReference>
<dbReference type="GO" id="GO:0006086">
    <property type="term" value="P:pyruvate decarboxylation to acetyl-CoA"/>
    <property type="evidence" value="ECO:0007669"/>
    <property type="project" value="InterPro"/>
</dbReference>
<comment type="function">
    <text evidence="7">The pyruvate dehydrogenase complex catalyzes the overall conversion of pyruvate to acetyl-CoA and CO(2).</text>
</comment>
<evidence type="ECO:0000256" key="7">
    <source>
        <dbReference type="RuleBase" id="RU361139"/>
    </source>
</evidence>
<dbReference type="CDD" id="cd02000">
    <property type="entry name" value="TPP_E1_PDC_ADC_BCADC"/>
    <property type="match status" value="1"/>
</dbReference>
<evidence type="ECO:0000259" key="9">
    <source>
        <dbReference type="Pfam" id="PF00676"/>
    </source>
</evidence>
<comment type="subunit">
    <text evidence="7">Heterodimer of an alpha and a beta chain.</text>
</comment>
<sequence length="387" mass="40949">MADTVQAAPARSRRARGAQAPEPKTDAAAPDAAPPAADAGTLVGYYRQMLLIRRFEERAARAYTEAKIGGYCHLNLGEEATVVGLMAALRPTDYLFTNYREHGYALAKGFNAVAGGSGGSSPHQPSRAERVMAELYGRSTGVSKGWGGSMHLFDAEARLLGGYGIVGGQVPLAAGAALAVSYKGGDEVVMCQMGDGTTAIGAFHESLNIAALWNLPVVFVVINNGLGMGTTVESSAAEPELYRRGAAYRTESLRVDGTDVLAVRDAARTAVERARAESKPYLLETVSPRLKGHSVVDPARYRSKEEKEALKAADPLARMALELEEAGILSADDRDRLDAEVTAEVDAAAAFADESPAPEVSTLFDYTYATPVPGELRRLPADPVFGS</sequence>
<dbReference type="Gene3D" id="3.40.50.970">
    <property type="match status" value="1"/>
</dbReference>
<comment type="cofactor">
    <cofactor evidence="1 7">
        <name>thiamine diphosphate</name>
        <dbReference type="ChEBI" id="CHEBI:58937"/>
    </cofactor>
</comment>
<reference evidence="10 11" key="1">
    <citation type="submission" date="2020-08" db="EMBL/GenBank/DDBJ databases">
        <title>Sequencing the genomes of 1000 actinobacteria strains.</title>
        <authorList>
            <person name="Klenk H.-P."/>
        </authorList>
    </citation>
    <scope>NUCLEOTIDE SEQUENCE [LARGE SCALE GENOMIC DNA]</scope>
    <source>
        <strain evidence="10 11">DSM 43675</strain>
    </source>
</reference>
<evidence type="ECO:0000256" key="2">
    <source>
        <dbReference type="ARBA" id="ARBA00012281"/>
    </source>
</evidence>
<evidence type="ECO:0000256" key="6">
    <source>
        <dbReference type="ARBA" id="ARBA00023317"/>
    </source>
</evidence>
<dbReference type="InterPro" id="IPR001017">
    <property type="entry name" value="DH_E1"/>
</dbReference>
<keyword evidence="6 7" id="KW-0670">Pyruvate</keyword>
<gene>
    <name evidence="7" type="primary">pdhA</name>
    <name evidence="10" type="ORF">BKA00_003278</name>
</gene>
<comment type="caution">
    <text evidence="10">The sequence shown here is derived from an EMBL/GenBank/DDBJ whole genome shotgun (WGS) entry which is preliminary data.</text>
</comment>
<dbReference type="PANTHER" id="PTHR11516">
    <property type="entry name" value="PYRUVATE DEHYDROGENASE E1 COMPONENT, ALPHA SUBUNIT BACTERIAL AND ORGANELLAR"/>
    <property type="match status" value="1"/>
</dbReference>
<dbReference type="EMBL" id="JACHMQ010000001">
    <property type="protein sequence ID" value="MBB6396364.1"/>
    <property type="molecule type" value="Genomic_DNA"/>
</dbReference>
<comment type="catalytic activity">
    <reaction evidence="7">
        <text>N(6)-[(R)-lipoyl]-L-lysyl-[protein] + pyruvate + H(+) = N(6)-[(R)-S(8)-acetyldihydrolipoyl]-L-lysyl-[protein] + CO2</text>
        <dbReference type="Rhea" id="RHEA:19189"/>
        <dbReference type="Rhea" id="RHEA-COMP:10474"/>
        <dbReference type="Rhea" id="RHEA-COMP:10478"/>
        <dbReference type="ChEBI" id="CHEBI:15361"/>
        <dbReference type="ChEBI" id="CHEBI:15378"/>
        <dbReference type="ChEBI" id="CHEBI:16526"/>
        <dbReference type="ChEBI" id="CHEBI:83099"/>
        <dbReference type="ChEBI" id="CHEBI:83111"/>
        <dbReference type="EC" id="1.2.4.1"/>
    </reaction>
</comment>
<feature type="compositionally biased region" description="Low complexity" evidence="8">
    <location>
        <begin position="17"/>
        <end position="35"/>
    </location>
</feature>
<dbReference type="Proteomes" id="UP000546324">
    <property type="component" value="Unassembled WGS sequence"/>
</dbReference>
<keyword evidence="11" id="KW-1185">Reference proteome</keyword>
<feature type="region of interest" description="Disordered" evidence="8">
    <location>
        <begin position="1"/>
        <end position="35"/>
    </location>
</feature>
<dbReference type="InterPro" id="IPR017597">
    <property type="entry name" value="Pyrv_DH_E1_asu_subgrp-y"/>
</dbReference>
<protein>
    <recommendedName>
        <fullName evidence="3 7">Pyruvate dehydrogenase E1 component subunit alpha</fullName>
        <ecNumber evidence="2 7">1.2.4.1</ecNumber>
    </recommendedName>
</protein>
<evidence type="ECO:0000313" key="11">
    <source>
        <dbReference type="Proteomes" id="UP000546324"/>
    </source>
</evidence>
<dbReference type="Pfam" id="PF00676">
    <property type="entry name" value="E1_dh"/>
    <property type="match status" value="1"/>
</dbReference>
<dbReference type="RefSeq" id="WP_189377108.1">
    <property type="nucleotide sequence ID" value="NZ_JACHMQ010000001.1"/>
</dbReference>
<evidence type="ECO:0000313" key="10">
    <source>
        <dbReference type="EMBL" id="MBB6396364.1"/>
    </source>
</evidence>
<evidence type="ECO:0000256" key="5">
    <source>
        <dbReference type="ARBA" id="ARBA00023052"/>
    </source>
</evidence>
<proteinExistence type="predicted"/>
<dbReference type="SUPFAM" id="SSF52518">
    <property type="entry name" value="Thiamin diphosphate-binding fold (THDP-binding)"/>
    <property type="match status" value="1"/>
</dbReference>
<evidence type="ECO:0000256" key="4">
    <source>
        <dbReference type="ARBA" id="ARBA00023002"/>
    </source>
</evidence>
<dbReference type="PANTHER" id="PTHR11516:SF60">
    <property type="entry name" value="PYRUVATE DEHYDROGENASE E1 COMPONENT SUBUNIT ALPHA"/>
    <property type="match status" value="1"/>
</dbReference>
<dbReference type="GO" id="GO:0004739">
    <property type="term" value="F:pyruvate dehydrogenase (acetyl-transferring) activity"/>
    <property type="evidence" value="ECO:0007669"/>
    <property type="project" value="UniProtKB-UniRule"/>
</dbReference>
<feature type="compositionally biased region" description="Low complexity" evidence="8">
    <location>
        <begin position="1"/>
        <end position="10"/>
    </location>
</feature>
<evidence type="ECO:0000256" key="8">
    <source>
        <dbReference type="SAM" id="MobiDB-lite"/>
    </source>
</evidence>
<keyword evidence="4 7" id="KW-0560">Oxidoreductase</keyword>
<dbReference type="GO" id="GO:0000287">
    <property type="term" value="F:magnesium ion binding"/>
    <property type="evidence" value="ECO:0007669"/>
    <property type="project" value="UniProtKB-ARBA"/>
</dbReference>
<organism evidence="10 11">
    <name type="scientific">Actinomadura coerulea</name>
    <dbReference type="NCBI Taxonomy" id="46159"/>
    <lineage>
        <taxon>Bacteria</taxon>
        <taxon>Bacillati</taxon>
        <taxon>Actinomycetota</taxon>
        <taxon>Actinomycetes</taxon>
        <taxon>Streptosporangiales</taxon>
        <taxon>Thermomonosporaceae</taxon>
        <taxon>Actinomadura</taxon>
    </lineage>
</organism>
<evidence type="ECO:0000256" key="1">
    <source>
        <dbReference type="ARBA" id="ARBA00001964"/>
    </source>
</evidence>
<dbReference type="AlphaFoldDB" id="A0A7X0KZN6"/>
<dbReference type="EC" id="1.2.4.1" evidence="2 7"/>
<feature type="domain" description="Dehydrogenase E1 component" evidence="9">
    <location>
        <begin position="48"/>
        <end position="360"/>
    </location>
</feature>
<name>A0A7X0KZN6_9ACTN</name>
<evidence type="ECO:0000256" key="3">
    <source>
        <dbReference type="ARBA" id="ARBA00014159"/>
    </source>
</evidence>
<dbReference type="NCBIfam" id="TIGR03182">
    <property type="entry name" value="PDH_E1_alph_y"/>
    <property type="match status" value="1"/>
</dbReference>
<accession>A0A7X0KZN6</accession>
<keyword evidence="5 7" id="KW-0786">Thiamine pyrophosphate</keyword>
<dbReference type="InterPro" id="IPR050642">
    <property type="entry name" value="PDH_E1_Alpha_Subunit"/>
</dbReference>